<name>A0A0G0JUM5_9BACT</name>
<organism evidence="1 2">
    <name type="scientific">Candidatus Daviesbacteria bacterium GW2011_GWA2_38_24</name>
    <dbReference type="NCBI Taxonomy" id="1618422"/>
    <lineage>
        <taxon>Bacteria</taxon>
        <taxon>Candidatus Daviesiibacteriota</taxon>
    </lineage>
</organism>
<evidence type="ECO:0000313" key="1">
    <source>
        <dbReference type="EMBL" id="KKQ66740.1"/>
    </source>
</evidence>
<gene>
    <name evidence="1" type="ORF">US86_C0004G0058</name>
</gene>
<dbReference type="EMBL" id="LBUP01000004">
    <property type="protein sequence ID" value="KKQ66740.1"/>
    <property type="molecule type" value="Genomic_DNA"/>
</dbReference>
<dbReference type="Proteomes" id="UP000034235">
    <property type="component" value="Unassembled WGS sequence"/>
</dbReference>
<comment type="caution">
    <text evidence="1">The sequence shown here is derived from an EMBL/GenBank/DDBJ whole genome shotgun (WGS) entry which is preliminary data.</text>
</comment>
<evidence type="ECO:0000313" key="2">
    <source>
        <dbReference type="Proteomes" id="UP000034235"/>
    </source>
</evidence>
<sequence length="303" mass="34480">MDSQSEISPKPTSLEEPRKFTRRNLLSRVASVIAATVGVKYGEKLLPTEKSSSEKIAYAAIAKSEQDNLIQDQFKQHRESIPDGIPSEELESHNIFIFPNEKVDLVIRRGALEQEPLFQKVYSAAETSEEGKPILNIVLVDNTWLDTSRKTVSTVPSQFQEHFRNALLNVQKTTPIMFMEGYYERDPSTNIYTIYLATGGYRMPTPEKSNPQLSDLTNLTPEQLREKNPKNMDLQGYFNKKPDKSVGFALRHELKHVLGKSETDTDLEAFESIIRGEQNFVFITEEGVSYMKDDIPNKTTQNI</sequence>
<dbReference type="AlphaFoldDB" id="A0A0G0JUM5"/>
<proteinExistence type="predicted"/>
<reference evidence="1 2" key="1">
    <citation type="journal article" date="2015" name="Nature">
        <title>rRNA introns, odd ribosomes, and small enigmatic genomes across a large radiation of phyla.</title>
        <authorList>
            <person name="Brown C.T."/>
            <person name="Hug L.A."/>
            <person name="Thomas B.C."/>
            <person name="Sharon I."/>
            <person name="Castelle C.J."/>
            <person name="Singh A."/>
            <person name="Wilkins M.J."/>
            <person name="Williams K.H."/>
            <person name="Banfield J.F."/>
        </authorList>
    </citation>
    <scope>NUCLEOTIDE SEQUENCE [LARGE SCALE GENOMIC DNA]</scope>
</reference>
<protein>
    <submittedName>
        <fullName evidence="1">Uncharacterized protein</fullName>
    </submittedName>
</protein>
<accession>A0A0G0JUM5</accession>